<evidence type="ECO:0000259" key="1">
    <source>
        <dbReference type="Pfam" id="PF12770"/>
    </source>
</evidence>
<protein>
    <submittedName>
        <fullName evidence="2">CHAT domain-containing protein</fullName>
    </submittedName>
</protein>
<dbReference type="RefSeq" id="WP_316426279.1">
    <property type="nucleotide sequence ID" value="NZ_CP130144.1"/>
</dbReference>
<reference evidence="2" key="2">
    <citation type="submission" date="2023-07" db="EMBL/GenBank/DDBJ databases">
        <authorList>
            <person name="Bai X.-H."/>
            <person name="Wang H.-H."/>
            <person name="Wang J."/>
            <person name="Ma M.-Y."/>
            <person name="Hu H.-H."/>
            <person name="Song Z.-L."/>
            <person name="Ma H.-G."/>
            <person name="Fan Y."/>
            <person name="Du C.-Y."/>
            <person name="Xu J.-C."/>
        </authorList>
    </citation>
    <scope>NUCLEOTIDE SEQUENCE</scope>
    <source>
        <strain evidence="2">CZ1</strain>
    </source>
</reference>
<organism evidence="2">
    <name type="scientific">Leptolyngbya boryana CZ1</name>
    <dbReference type="NCBI Taxonomy" id="3060204"/>
    <lineage>
        <taxon>Bacteria</taxon>
        <taxon>Bacillati</taxon>
        <taxon>Cyanobacteriota</taxon>
        <taxon>Cyanophyceae</taxon>
        <taxon>Leptolyngbyales</taxon>
        <taxon>Leptolyngbyaceae</taxon>
        <taxon>Leptolyngbya group</taxon>
        <taxon>Leptolyngbya</taxon>
    </lineage>
</organism>
<sequence>MRGTGQKPENLPKEAQFWQPYNAKLEEVVKLGQDLAELENQTKIAALTPQKQQRKAQIEAQLRTLTQGFIDFINSKDVQPIIQSLARSTGGENLNPKLLRAFQDNLKELKNVAVIYPLILDDRLELILVAPNVPPVRQPVPVTRKDLNAAILAYRRALTDPTIDAKAPAQKLYNWLIKPLEPALKTANTKTILYAPDGQLRYIPLAALHDGNQWLIQRYQINNITALSLTDLGKASRAPKILAAAYTDKGQPSSFNVGTRRFTFQGLKYAGAEVEAITQLFPNSTKLLDNQFSLQAILDRMTNYSILHFATHAEFLPGQPEESFILFGKQNDRVTLRDLQTWNLPNTDLVVLSACETGKGGELGDGREILGFGYLVQETGARASLSTLWQVDDGGTQALMNAFYGALQTGRYTKTEALQAAQTALITGNYESVGGKRGLGVVADTSQAVKRDRLDHPYYWAPFVLIGNGL</sequence>
<evidence type="ECO:0000313" key="2">
    <source>
        <dbReference type="EMBL" id="WNZ44090.1"/>
    </source>
</evidence>
<dbReference type="AlphaFoldDB" id="A0AA96X206"/>
<proteinExistence type="predicted"/>
<dbReference type="EMBL" id="CP130144">
    <property type="protein sequence ID" value="WNZ44090.1"/>
    <property type="molecule type" value="Genomic_DNA"/>
</dbReference>
<accession>A0AA96X206</accession>
<dbReference type="InterPro" id="IPR024983">
    <property type="entry name" value="CHAT_dom"/>
</dbReference>
<name>A0AA96X206_LEPBY</name>
<gene>
    <name evidence="2" type="ORF">Q2T42_19870</name>
</gene>
<dbReference type="Pfam" id="PF12770">
    <property type="entry name" value="CHAT"/>
    <property type="match status" value="1"/>
</dbReference>
<reference evidence="2" key="1">
    <citation type="journal article" date="2023" name="Plants (Basel)">
        <title>Genomic Analysis of Leptolyngbya boryana CZ1 Reveals Efficient Carbon Fixation Modules.</title>
        <authorList>
            <person name="Bai X."/>
            <person name="Wang H."/>
            <person name="Cheng W."/>
            <person name="Wang J."/>
            <person name="Ma M."/>
            <person name="Hu H."/>
            <person name="Song Z."/>
            <person name="Ma H."/>
            <person name="Fan Y."/>
            <person name="Du C."/>
            <person name="Xu J."/>
        </authorList>
    </citation>
    <scope>NUCLEOTIDE SEQUENCE</scope>
    <source>
        <strain evidence="2">CZ1</strain>
    </source>
</reference>
<feature type="domain" description="CHAT" evidence="1">
    <location>
        <begin position="167"/>
        <end position="468"/>
    </location>
</feature>